<evidence type="ECO:0000313" key="5">
    <source>
        <dbReference type="EMBL" id="MBP2324684.1"/>
    </source>
</evidence>
<dbReference type="Gene3D" id="1.10.10.1320">
    <property type="entry name" value="Anti-sigma factor, zinc-finger domain"/>
    <property type="match status" value="1"/>
</dbReference>
<feature type="domain" description="Putative zinc-finger" evidence="4">
    <location>
        <begin position="14"/>
        <end position="38"/>
    </location>
</feature>
<dbReference type="InterPro" id="IPR041916">
    <property type="entry name" value="Anti_sigma_zinc_sf"/>
</dbReference>
<sequence length="225" mass="24050">MTSPTDPYREWDVAYVLGSLSPAEREEYEQHLSTCDECSAAVASFESMPAVLSAVPKEQAAELLDAPAEADLMPSLARAARTSRRWSRIRIGAALVGAAAAGAVLTIFLRAPEPVPQQQQAFPTMLTQTIPSPVTASVNLVEEPWGTRIEIKCDYAVPKGGQGRSLGYALFVVDSSGTASQVGTWNAGPGTSMTPSASTDVPRSKITRIEIRLLNSDKALLEARF</sequence>
<keyword evidence="3" id="KW-1133">Transmembrane helix</keyword>
<keyword evidence="1" id="KW-0805">Transcription regulation</keyword>
<name>A0ABS4TL09_9PSEU</name>
<organism evidence="5 6">
    <name type="scientific">Kibdelosporangium banguiense</name>
    <dbReference type="NCBI Taxonomy" id="1365924"/>
    <lineage>
        <taxon>Bacteria</taxon>
        <taxon>Bacillati</taxon>
        <taxon>Actinomycetota</taxon>
        <taxon>Actinomycetes</taxon>
        <taxon>Pseudonocardiales</taxon>
        <taxon>Pseudonocardiaceae</taxon>
        <taxon>Kibdelosporangium</taxon>
    </lineage>
</organism>
<dbReference type="Pfam" id="PF13490">
    <property type="entry name" value="zf-HC2"/>
    <property type="match status" value="1"/>
</dbReference>
<evidence type="ECO:0000256" key="1">
    <source>
        <dbReference type="ARBA" id="ARBA00023015"/>
    </source>
</evidence>
<evidence type="ECO:0000256" key="3">
    <source>
        <dbReference type="SAM" id="Phobius"/>
    </source>
</evidence>
<dbReference type="InterPro" id="IPR027383">
    <property type="entry name" value="Znf_put"/>
</dbReference>
<evidence type="ECO:0000256" key="2">
    <source>
        <dbReference type="ARBA" id="ARBA00023163"/>
    </source>
</evidence>
<accession>A0ABS4TL09</accession>
<protein>
    <submittedName>
        <fullName evidence="5">RNA polymerase sigma-70 factor (ECF subfamily)</fullName>
    </submittedName>
</protein>
<keyword evidence="3" id="KW-0812">Transmembrane</keyword>
<gene>
    <name evidence="5" type="ORF">JOF56_005069</name>
</gene>
<dbReference type="RefSeq" id="WP_209641980.1">
    <property type="nucleotide sequence ID" value="NZ_JAGINW010000001.1"/>
</dbReference>
<evidence type="ECO:0000313" key="6">
    <source>
        <dbReference type="Proteomes" id="UP001519332"/>
    </source>
</evidence>
<dbReference type="EMBL" id="JAGINW010000001">
    <property type="protein sequence ID" value="MBP2324684.1"/>
    <property type="molecule type" value="Genomic_DNA"/>
</dbReference>
<keyword evidence="6" id="KW-1185">Reference proteome</keyword>
<evidence type="ECO:0000259" key="4">
    <source>
        <dbReference type="Pfam" id="PF13490"/>
    </source>
</evidence>
<dbReference type="Proteomes" id="UP001519332">
    <property type="component" value="Unassembled WGS sequence"/>
</dbReference>
<comment type="caution">
    <text evidence="5">The sequence shown here is derived from an EMBL/GenBank/DDBJ whole genome shotgun (WGS) entry which is preliminary data.</text>
</comment>
<proteinExistence type="predicted"/>
<keyword evidence="2" id="KW-0804">Transcription</keyword>
<feature type="transmembrane region" description="Helical" evidence="3">
    <location>
        <begin position="91"/>
        <end position="109"/>
    </location>
</feature>
<reference evidence="5 6" key="1">
    <citation type="submission" date="2021-03" db="EMBL/GenBank/DDBJ databases">
        <title>Sequencing the genomes of 1000 actinobacteria strains.</title>
        <authorList>
            <person name="Klenk H.-P."/>
        </authorList>
    </citation>
    <scope>NUCLEOTIDE SEQUENCE [LARGE SCALE GENOMIC DNA]</scope>
    <source>
        <strain evidence="5 6">DSM 46670</strain>
    </source>
</reference>
<keyword evidence="3" id="KW-0472">Membrane</keyword>